<keyword evidence="3" id="KW-1185">Reference proteome</keyword>
<evidence type="ECO:0000259" key="1">
    <source>
        <dbReference type="PROSITE" id="PS50887"/>
    </source>
</evidence>
<evidence type="ECO:0000313" key="3">
    <source>
        <dbReference type="Proteomes" id="UP000621455"/>
    </source>
</evidence>
<name>A0ABX0NB39_9BURK</name>
<gene>
    <name evidence="2" type="ORF">F2P44_25795</name>
</gene>
<dbReference type="InterPro" id="IPR052163">
    <property type="entry name" value="DGC-Regulatory_Protein"/>
</dbReference>
<dbReference type="Gene3D" id="3.30.70.270">
    <property type="match status" value="1"/>
</dbReference>
<dbReference type="EMBL" id="WHJG01000036">
    <property type="protein sequence ID" value="NHZ82665.1"/>
    <property type="molecule type" value="Genomic_DNA"/>
</dbReference>
<proteinExistence type="predicted"/>
<protein>
    <submittedName>
        <fullName evidence="2">Diguanylate cyclase</fullName>
    </submittedName>
</protein>
<dbReference type="Proteomes" id="UP000621455">
    <property type="component" value="Unassembled WGS sequence"/>
</dbReference>
<comment type="caution">
    <text evidence="2">The sequence shown here is derived from an EMBL/GenBank/DDBJ whole genome shotgun (WGS) entry which is preliminary data.</text>
</comment>
<reference evidence="2 3" key="1">
    <citation type="submission" date="2019-10" db="EMBL/GenBank/DDBJ databases">
        <title>Taxonomy of Antarctic Massilia spp.: description of Massilia rubra sp. nov., Massilia aquatica sp. nov., Massilia mucilaginosa sp. nov., Massilia frigida sp. nov. isolated from streams, lakes and regoliths.</title>
        <authorList>
            <person name="Holochova P."/>
            <person name="Sedlacek I."/>
            <person name="Kralova S."/>
            <person name="Maslanova I."/>
            <person name="Busse H.-J."/>
            <person name="Stankova E."/>
            <person name="Vrbovska V."/>
            <person name="Kovarovic V."/>
            <person name="Bartak M."/>
            <person name="Svec P."/>
            <person name="Pantucek R."/>
        </authorList>
    </citation>
    <scope>NUCLEOTIDE SEQUENCE [LARGE SCALE GENOMIC DNA]</scope>
    <source>
        <strain evidence="2 3">CCM 8695</strain>
    </source>
</reference>
<dbReference type="PROSITE" id="PS50887">
    <property type="entry name" value="GGDEF"/>
    <property type="match status" value="1"/>
</dbReference>
<sequence length="61" mass="6179">MAAMALAFDVLGQPCSVSASIGIAWCPHQAATAQVLATHADAALYGAKHAGKNQYRVAGVP</sequence>
<accession>A0ABX0NB39</accession>
<dbReference type="SUPFAM" id="SSF55073">
    <property type="entry name" value="Nucleotide cyclase"/>
    <property type="match status" value="1"/>
</dbReference>
<dbReference type="Pfam" id="PF00990">
    <property type="entry name" value="GGDEF"/>
    <property type="match status" value="1"/>
</dbReference>
<organism evidence="2 3">
    <name type="scientific">Massilia frigida</name>
    <dbReference type="NCBI Taxonomy" id="2609281"/>
    <lineage>
        <taxon>Bacteria</taxon>
        <taxon>Pseudomonadati</taxon>
        <taxon>Pseudomonadota</taxon>
        <taxon>Betaproteobacteria</taxon>
        <taxon>Burkholderiales</taxon>
        <taxon>Oxalobacteraceae</taxon>
        <taxon>Telluria group</taxon>
        <taxon>Massilia</taxon>
    </lineage>
</organism>
<dbReference type="PANTHER" id="PTHR46663:SF2">
    <property type="entry name" value="GGDEF DOMAIN-CONTAINING PROTEIN"/>
    <property type="match status" value="1"/>
</dbReference>
<feature type="domain" description="GGDEF" evidence="1">
    <location>
        <begin position="1"/>
        <end position="60"/>
    </location>
</feature>
<dbReference type="PANTHER" id="PTHR46663">
    <property type="entry name" value="DIGUANYLATE CYCLASE DGCT-RELATED"/>
    <property type="match status" value="1"/>
</dbReference>
<dbReference type="InterPro" id="IPR029787">
    <property type="entry name" value="Nucleotide_cyclase"/>
</dbReference>
<evidence type="ECO:0000313" key="2">
    <source>
        <dbReference type="EMBL" id="NHZ82665.1"/>
    </source>
</evidence>
<dbReference type="InterPro" id="IPR000160">
    <property type="entry name" value="GGDEF_dom"/>
</dbReference>
<dbReference type="InterPro" id="IPR043128">
    <property type="entry name" value="Rev_trsase/Diguanyl_cyclase"/>
</dbReference>